<dbReference type="Gene3D" id="3.40.50.300">
    <property type="entry name" value="P-loop containing nucleotide triphosphate hydrolases"/>
    <property type="match status" value="1"/>
</dbReference>
<dbReference type="SMART" id="SM00382">
    <property type="entry name" value="AAA"/>
    <property type="match status" value="1"/>
</dbReference>
<comment type="similarity">
    <text evidence="2">Belongs to the ABC transporter superfamily.</text>
</comment>
<keyword evidence="8" id="KW-1278">Translocase</keyword>
<evidence type="ECO:0000256" key="4">
    <source>
        <dbReference type="ARBA" id="ARBA00022475"/>
    </source>
</evidence>
<comment type="subcellular location">
    <subcellularLocation>
        <location evidence="1">Cell inner membrane</location>
        <topology evidence="1">Peripheral membrane protein</topology>
    </subcellularLocation>
</comment>
<dbReference type="GO" id="GO:0005524">
    <property type="term" value="F:ATP binding"/>
    <property type="evidence" value="ECO:0007669"/>
    <property type="project" value="UniProtKB-KW"/>
</dbReference>
<gene>
    <name evidence="11" type="ORF">F8B77_06390</name>
</gene>
<evidence type="ECO:0000259" key="10">
    <source>
        <dbReference type="PROSITE" id="PS50893"/>
    </source>
</evidence>
<dbReference type="Proteomes" id="UP000434870">
    <property type="component" value="Unassembled WGS sequence"/>
</dbReference>
<name>A0A6N6RUX5_9GAMM</name>
<keyword evidence="6" id="KW-0547">Nucleotide-binding</keyword>
<dbReference type="GO" id="GO:0016887">
    <property type="term" value="F:ATP hydrolysis activity"/>
    <property type="evidence" value="ECO:0007669"/>
    <property type="project" value="InterPro"/>
</dbReference>
<comment type="caution">
    <text evidence="11">The sequence shown here is derived from an EMBL/GenBank/DDBJ whole genome shotgun (WGS) entry which is preliminary data.</text>
</comment>
<dbReference type="RefSeq" id="WP_151654654.1">
    <property type="nucleotide sequence ID" value="NZ_WBVP01000005.1"/>
</dbReference>
<dbReference type="InterPro" id="IPR003439">
    <property type="entry name" value="ABC_transporter-like_ATP-bd"/>
</dbReference>
<dbReference type="InterPro" id="IPR050388">
    <property type="entry name" value="ABC_Ni/Peptide_Import"/>
</dbReference>
<dbReference type="AlphaFoldDB" id="A0A6N6RUX5"/>
<evidence type="ECO:0000313" key="11">
    <source>
        <dbReference type="EMBL" id="KAB2825272.1"/>
    </source>
</evidence>
<evidence type="ECO:0000256" key="2">
    <source>
        <dbReference type="ARBA" id="ARBA00005417"/>
    </source>
</evidence>
<keyword evidence="4" id="KW-1003">Cell membrane</keyword>
<proteinExistence type="inferred from homology"/>
<keyword evidence="3" id="KW-0813">Transport</keyword>
<feature type="domain" description="ABC transporter" evidence="10">
    <location>
        <begin position="2"/>
        <end position="230"/>
    </location>
</feature>
<evidence type="ECO:0000256" key="7">
    <source>
        <dbReference type="ARBA" id="ARBA00022840"/>
    </source>
</evidence>
<dbReference type="SUPFAM" id="SSF52540">
    <property type="entry name" value="P-loop containing nucleoside triphosphate hydrolases"/>
    <property type="match status" value="1"/>
</dbReference>
<sequence>MIQISALHIKQKDHQTPLLSNLSLSIDKGEVLAIIGASGCGKSVLINTIMNSLSSDFSVTGEINIDPTVRMALVPQYIDALNPTAKIGSQLAQFDPTKKWYQRKNTTAIHKALTFAQLPQSVASLYPYQLSGGMAKRVLSALAFIQNPDVIIADEPSCGINDEYVEPLFQHYQHLAHNEKKSVIIISHDLKHVIDIADRILVLNNNDDDDGNQLSSIEYTSPKNIKEGKSQPYSQALWKALPNHWE</sequence>
<keyword evidence="5" id="KW-0997">Cell inner membrane</keyword>
<organism evidence="11 12">
    <name type="scientific">Aliivibrio finisterrensis</name>
    <dbReference type="NCBI Taxonomy" id="511998"/>
    <lineage>
        <taxon>Bacteria</taxon>
        <taxon>Pseudomonadati</taxon>
        <taxon>Pseudomonadota</taxon>
        <taxon>Gammaproteobacteria</taxon>
        <taxon>Vibrionales</taxon>
        <taxon>Vibrionaceae</taxon>
        <taxon>Aliivibrio</taxon>
    </lineage>
</organism>
<dbReference type="EMBL" id="WBVP01000005">
    <property type="protein sequence ID" value="KAB2825272.1"/>
    <property type="molecule type" value="Genomic_DNA"/>
</dbReference>
<dbReference type="PROSITE" id="PS50893">
    <property type="entry name" value="ABC_TRANSPORTER_2"/>
    <property type="match status" value="1"/>
</dbReference>
<accession>A0A6N6RUX5</accession>
<evidence type="ECO:0000313" key="12">
    <source>
        <dbReference type="Proteomes" id="UP000434870"/>
    </source>
</evidence>
<protein>
    <submittedName>
        <fullName evidence="11">ABC transporter ATP-binding protein</fullName>
    </submittedName>
</protein>
<dbReference type="InterPro" id="IPR003593">
    <property type="entry name" value="AAA+_ATPase"/>
</dbReference>
<evidence type="ECO:0000256" key="6">
    <source>
        <dbReference type="ARBA" id="ARBA00022741"/>
    </source>
</evidence>
<evidence type="ECO:0000256" key="9">
    <source>
        <dbReference type="ARBA" id="ARBA00023136"/>
    </source>
</evidence>
<evidence type="ECO:0000256" key="8">
    <source>
        <dbReference type="ARBA" id="ARBA00022967"/>
    </source>
</evidence>
<dbReference type="PANTHER" id="PTHR43297:SF14">
    <property type="entry name" value="ATPASE AAA-TYPE CORE DOMAIN-CONTAINING PROTEIN"/>
    <property type="match status" value="1"/>
</dbReference>
<dbReference type="Pfam" id="PF00005">
    <property type="entry name" value="ABC_tran"/>
    <property type="match status" value="1"/>
</dbReference>
<keyword evidence="9" id="KW-0472">Membrane</keyword>
<reference evidence="11 12" key="1">
    <citation type="submission" date="2019-09" db="EMBL/GenBank/DDBJ databases">
        <title>Genome of Aliivibrio finisterrensis LMG 23869 (type strain).</title>
        <authorList>
            <person name="Bowman J.P."/>
        </authorList>
    </citation>
    <scope>NUCLEOTIDE SEQUENCE [LARGE SCALE GENOMIC DNA]</scope>
    <source>
        <strain evidence="11 12">LMG 23869</strain>
    </source>
</reference>
<evidence type="ECO:0000256" key="3">
    <source>
        <dbReference type="ARBA" id="ARBA00022448"/>
    </source>
</evidence>
<evidence type="ECO:0000256" key="5">
    <source>
        <dbReference type="ARBA" id="ARBA00022519"/>
    </source>
</evidence>
<dbReference type="PANTHER" id="PTHR43297">
    <property type="entry name" value="OLIGOPEPTIDE TRANSPORT ATP-BINDING PROTEIN APPD"/>
    <property type="match status" value="1"/>
</dbReference>
<dbReference type="InterPro" id="IPR027417">
    <property type="entry name" value="P-loop_NTPase"/>
</dbReference>
<dbReference type="GO" id="GO:0005886">
    <property type="term" value="C:plasma membrane"/>
    <property type="evidence" value="ECO:0007669"/>
    <property type="project" value="UniProtKB-SubCell"/>
</dbReference>
<keyword evidence="7 11" id="KW-0067">ATP-binding</keyword>
<evidence type="ECO:0000256" key="1">
    <source>
        <dbReference type="ARBA" id="ARBA00004417"/>
    </source>
</evidence>